<dbReference type="PROSITE" id="PS50110">
    <property type="entry name" value="RESPONSE_REGULATORY"/>
    <property type="match status" value="1"/>
</dbReference>
<sequence length="337" mass="37206">MDIDIDIDLGQITALVIDDNRYARSFIKTALNSFGLRTILEAEDGPTGLDLLGRETVHFVIVAQDLSPMNGIDFTRQLRSGDIVSCIDIAVIMISTESSREMVVEARNSGVTEFLVKPLSTESLFRRVRNVLVNPRAFVQSQDFTGPDRRSLTLPPPDQIERRVAPPLPRPVPLVQPAGGPIRLVSSPSSEPRRAQPTVDSKGRRRFVPGEMIFAEGEPGDVAYVVESGVVSIFKQVEEHEVELGRIRTNGVFGEMALIDGEPRMAAARAVEDTVCLVIPMAALRTQLGKTPELVILVMETLLHDIRRMGRELGQIRAILERKRAEETVSPARNDPS</sequence>
<feature type="region of interest" description="Disordered" evidence="2">
    <location>
        <begin position="144"/>
        <end position="201"/>
    </location>
</feature>
<organism evidence="5 6">
    <name type="scientific">Magnetospirillum molischianum DSM 120</name>
    <dbReference type="NCBI Taxonomy" id="1150626"/>
    <lineage>
        <taxon>Bacteria</taxon>
        <taxon>Pseudomonadati</taxon>
        <taxon>Pseudomonadota</taxon>
        <taxon>Alphaproteobacteria</taxon>
        <taxon>Rhodospirillales</taxon>
        <taxon>Rhodospirillaceae</taxon>
        <taxon>Magnetospirillum</taxon>
    </lineage>
</organism>
<dbReference type="Gene3D" id="2.60.120.10">
    <property type="entry name" value="Jelly Rolls"/>
    <property type="match status" value="1"/>
</dbReference>
<dbReference type="GO" id="GO:0000160">
    <property type="term" value="P:phosphorelay signal transduction system"/>
    <property type="evidence" value="ECO:0007669"/>
    <property type="project" value="InterPro"/>
</dbReference>
<evidence type="ECO:0000259" key="4">
    <source>
        <dbReference type="PROSITE" id="PS50110"/>
    </source>
</evidence>
<dbReference type="InterPro" id="IPR001789">
    <property type="entry name" value="Sig_transdc_resp-reg_receiver"/>
</dbReference>
<dbReference type="Pfam" id="PF00027">
    <property type="entry name" value="cNMP_binding"/>
    <property type="match status" value="1"/>
</dbReference>
<dbReference type="RefSeq" id="WP_002728239.1">
    <property type="nucleotide sequence ID" value="NZ_CAHP01000020.1"/>
</dbReference>
<feature type="domain" description="Cyclic nucleotide-binding" evidence="3">
    <location>
        <begin position="199"/>
        <end position="305"/>
    </location>
</feature>
<evidence type="ECO:0000259" key="3">
    <source>
        <dbReference type="PROSITE" id="PS50042"/>
    </source>
</evidence>
<proteinExistence type="predicted"/>
<comment type="caution">
    <text evidence="5">The sequence shown here is derived from an EMBL/GenBank/DDBJ whole genome shotgun (WGS) entry which is preliminary data.</text>
</comment>
<gene>
    <name evidence="5" type="ORF">PHAMO_270126</name>
</gene>
<dbReference type="InterPro" id="IPR014710">
    <property type="entry name" value="RmlC-like_jellyroll"/>
</dbReference>
<reference evidence="5 6" key="1">
    <citation type="journal article" date="2012" name="J. Bacteriol.">
        <title>Draft Genome Sequence of the Purple Photosynthetic Bacterium Phaeospirillum molischianum DSM120, a Particularly Versatile Bacterium.</title>
        <authorList>
            <person name="Duquesne K."/>
            <person name="Prima V."/>
            <person name="Ji B."/>
            <person name="Rouy Z."/>
            <person name="Medigue C."/>
            <person name="Talla E."/>
            <person name="Sturgis J.N."/>
        </authorList>
    </citation>
    <scope>NUCLEOTIDE SEQUENCE [LARGE SCALE GENOMIC DNA]</scope>
    <source>
        <strain evidence="6">DSM120</strain>
    </source>
</reference>
<dbReference type="EMBL" id="CAHP01000020">
    <property type="protein sequence ID" value="CCG41285.1"/>
    <property type="molecule type" value="Genomic_DNA"/>
</dbReference>
<dbReference type="CDD" id="cd00038">
    <property type="entry name" value="CAP_ED"/>
    <property type="match status" value="1"/>
</dbReference>
<evidence type="ECO:0000313" key="5">
    <source>
        <dbReference type="EMBL" id="CCG41285.1"/>
    </source>
</evidence>
<dbReference type="SMART" id="SM00448">
    <property type="entry name" value="REC"/>
    <property type="match status" value="1"/>
</dbReference>
<keyword evidence="6" id="KW-1185">Reference proteome</keyword>
<evidence type="ECO:0000256" key="2">
    <source>
        <dbReference type="SAM" id="MobiDB-lite"/>
    </source>
</evidence>
<protein>
    <submittedName>
        <fullName evidence="5">Putative two-component response transcriptional regulator, cNMP_binding domain</fullName>
    </submittedName>
</protein>
<dbReference type="eggNOG" id="COG0664">
    <property type="taxonomic scope" value="Bacteria"/>
</dbReference>
<accession>H8FSE7</accession>
<dbReference type="SUPFAM" id="SSF52172">
    <property type="entry name" value="CheY-like"/>
    <property type="match status" value="1"/>
</dbReference>
<dbReference type="SMART" id="SM00100">
    <property type="entry name" value="cNMP"/>
    <property type="match status" value="1"/>
</dbReference>
<dbReference type="InterPro" id="IPR018490">
    <property type="entry name" value="cNMP-bd_dom_sf"/>
</dbReference>
<dbReference type="PANTHER" id="PTHR43228">
    <property type="entry name" value="TWO-COMPONENT RESPONSE REGULATOR"/>
    <property type="match status" value="1"/>
</dbReference>
<evidence type="ECO:0000313" key="6">
    <source>
        <dbReference type="Proteomes" id="UP000004169"/>
    </source>
</evidence>
<dbReference type="PROSITE" id="PS50042">
    <property type="entry name" value="CNMP_BINDING_3"/>
    <property type="match status" value="1"/>
</dbReference>
<dbReference type="Proteomes" id="UP000004169">
    <property type="component" value="Unassembled WGS sequence"/>
</dbReference>
<dbReference type="AlphaFoldDB" id="H8FSE7"/>
<dbReference type="STRING" id="1150626.PHAMO_270126"/>
<dbReference type="Pfam" id="PF00072">
    <property type="entry name" value="Response_reg"/>
    <property type="match status" value="1"/>
</dbReference>
<evidence type="ECO:0000256" key="1">
    <source>
        <dbReference type="PROSITE-ProRule" id="PRU00169"/>
    </source>
</evidence>
<dbReference type="InterPro" id="IPR052048">
    <property type="entry name" value="ST_Response_Regulator"/>
</dbReference>
<dbReference type="PANTHER" id="PTHR43228:SF1">
    <property type="entry name" value="TWO-COMPONENT RESPONSE REGULATOR ARR22"/>
    <property type="match status" value="1"/>
</dbReference>
<feature type="domain" description="Response regulatory" evidence="4">
    <location>
        <begin position="13"/>
        <end position="132"/>
    </location>
</feature>
<dbReference type="PRINTS" id="PR00103">
    <property type="entry name" value="CAMPKINASE"/>
</dbReference>
<dbReference type="SUPFAM" id="SSF51206">
    <property type="entry name" value="cAMP-binding domain-like"/>
    <property type="match status" value="1"/>
</dbReference>
<dbReference type="eggNOG" id="COG0784">
    <property type="taxonomic scope" value="Bacteria"/>
</dbReference>
<name>H8FSE7_MAGML</name>
<comment type="caution">
    <text evidence="1">Lacks conserved residue(s) required for the propagation of feature annotation.</text>
</comment>
<dbReference type="InterPro" id="IPR011006">
    <property type="entry name" value="CheY-like_superfamily"/>
</dbReference>
<dbReference type="InterPro" id="IPR000595">
    <property type="entry name" value="cNMP-bd_dom"/>
</dbReference>
<dbReference type="Gene3D" id="3.40.50.2300">
    <property type="match status" value="1"/>
</dbReference>